<dbReference type="Pfam" id="PF00535">
    <property type="entry name" value="Glycos_transf_2"/>
    <property type="match status" value="1"/>
</dbReference>
<dbReference type="PANTHER" id="PTHR22916:SF3">
    <property type="entry name" value="UDP-GLCNAC:BETAGAL BETA-1,3-N-ACETYLGLUCOSAMINYLTRANSFERASE-LIKE PROTEIN 1"/>
    <property type="match status" value="1"/>
</dbReference>
<protein>
    <submittedName>
        <fullName evidence="2">Glycosyltransferase family 2 protein</fullName>
    </submittedName>
</protein>
<comment type="caution">
    <text evidence="2">The sequence shown here is derived from an EMBL/GenBank/DDBJ whole genome shotgun (WGS) entry which is preliminary data.</text>
</comment>
<sequence length="241" mass="27657">MKITVCLASYNGQNFIKEQIESILSQLSAIDELIVSDDISSDSTLDIVNSFKDDRIKILSGIKFASPIRNFENALKYATGDVIFLSDQDDVWLPNKVRVMISYFSQYDVVVSNCSIVDKNLNVIKGKFFLSGANRKGFFNNLYDNHYLGCCMAFKKEVLDIVLPFPKRIAMHDIWIGLCAEAFYRSVFVDDVLLLYRRHGKNASSTSEKSEASLFVKLWYRIYFLIQVGFRLFRANVTNER</sequence>
<evidence type="ECO:0000313" key="3">
    <source>
        <dbReference type="Proteomes" id="UP000429838"/>
    </source>
</evidence>
<dbReference type="RefSeq" id="WP_065763104.1">
    <property type="nucleotide sequence ID" value="NZ_CP131537.1"/>
</dbReference>
<dbReference type="SUPFAM" id="SSF53448">
    <property type="entry name" value="Nucleotide-diphospho-sugar transferases"/>
    <property type="match status" value="1"/>
</dbReference>
<dbReference type="InterPro" id="IPR029044">
    <property type="entry name" value="Nucleotide-diphossugar_trans"/>
</dbReference>
<name>A0A5M5WS67_BACFG</name>
<dbReference type="GO" id="GO:0016758">
    <property type="term" value="F:hexosyltransferase activity"/>
    <property type="evidence" value="ECO:0007669"/>
    <property type="project" value="UniProtKB-ARBA"/>
</dbReference>
<dbReference type="Proteomes" id="UP000429838">
    <property type="component" value="Unassembled WGS sequence"/>
</dbReference>
<dbReference type="Gene3D" id="3.90.550.10">
    <property type="entry name" value="Spore Coat Polysaccharide Biosynthesis Protein SpsA, Chain A"/>
    <property type="match status" value="1"/>
</dbReference>
<dbReference type="EMBL" id="VWAQ01000012">
    <property type="protein sequence ID" value="KAA5206770.1"/>
    <property type="molecule type" value="Genomic_DNA"/>
</dbReference>
<keyword evidence="2" id="KW-0808">Transferase</keyword>
<feature type="domain" description="Glycosyltransferase 2-like" evidence="1">
    <location>
        <begin position="4"/>
        <end position="159"/>
    </location>
</feature>
<dbReference type="AlphaFoldDB" id="A0A5M5WS67"/>
<reference evidence="2 3" key="1">
    <citation type="journal article" date="2019" name="Nat. Med.">
        <title>A library of human gut bacterial isolates paired with longitudinal multiomics data enables mechanistic microbiome research.</title>
        <authorList>
            <person name="Poyet M."/>
            <person name="Groussin M."/>
            <person name="Gibbons S.M."/>
            <person name="Avila-Pacheco J."/>
            <person name="Jiang X."/>
            <person name="Kearney S.M."/>
            <person name="Perrotta A.R."/>
            <person name="Berdy B."/>
            <person name="Zhao S."/>
            <person name="Lieberman T.D."/>
            <person name="Swanson P.K."/>
            <person name="Smith M."/>
            <person name="Roesemann S."/>
            <person name="Alexander J.E."/>
            <person name="Rich S.A."/>
            <person name="Livny J."/>
            <person name="Vlamakis H."/>
            <person name="Clish C."/>
            <person name="Bullock K."/>
            <person name="Deik A."/>
            <person name="Scott J."/>
            <person name="Pierce K.A."/>
            <person name="Xavier R.J."/>
            <person name="Alm E.J."/>
        </authorList>
    </citation>
    <scope>NUCLEOTIDE SEQUENCE [LARGE SCALE GENOMIC DNA]</scope>
    <source>
        <strain evidence="2 3">BIOML-A1</strain>
    </source>
</reference>
<dbReference type="PANTHER" id="PTHR22916">
    <property type="entry name" value="GLYCOSYLTRANSFERASE"/>
    <property type="match status" value="1"/>
</dbReference>
<dbReference type="CDD" id="cd04196">
    <property type="entry name" value="GT_2_like_d"/>
    <property type="match status" value="1"/>
</dbReference>
<proteinExistence type="predicted"/>
<evidence type="ECO:0000313" key="2">
    <source>
        <dbReference type="EMBL" id="KAA5206770.1"/>
    </source>
</evidence>
<evidence type="ECO:0000259" key="1">
    <source>
        <dbReference type="Pfam" id="PF00535"/>
    </source>
</evidence>
<gene>
    <name evidence="2" type="ORF">F2Z25_14415</name>
</gene>
<accession>A0A5M5WS67</accession>
<organism evidence="2 3">
    <name type="scientific">Bacteroides fragilis</name>
    <dbReference type="NCBI Taxonomy" id="817"/>
    <lineage>
        <taxon>Bacteria</taxon>
        <taxon>Pseudomonadati</taxon>
        <taxon>Bacteroidota</taxon>
        <taxon>Bacteroidia</taxon>
        <taxon>Bacteroidales</taxon>
        <taxon>Bacteroidaceae</taxon>
        <taxon>Bacteroides</taxon>
    </lineage>
</organism>
<dbReference type="InterPro" id="IPR001173">
    <property type="entry name" value="Glyco_trans_2-like"/>
</dbReference>